<dbReference type="Pfam" id="PF13460">
    <property type="entry name" value="NAD_binding_10"/>
    <property type="match status" value="1"/>
</dbReference>
<dbReference type="PANTHER" id="PTHR15020">
    <property type="entry name" value="FLAVIN REDUCTASE-RELATED"/>
    <property type="match status" value="1"/>
</dbReference>
<dbReference type="Proteomes" id="UP000245697">
    <property type="component" value="Unassembled WGS sequence"/>
</dbReference>
<dbReference type="EMBL" id="QGGR01000032">
    <property type="protein sequence ID" value="PWK31688.1"/>
    <property type="molecule type" value="Genomic_DNA"/>
</dbReference>
<keyword evidence="3" id="KW-1185">Reference proteome</keyword>
<sequence>MKVFQIGAAGGVGRRLSRLLAERGDQISGMHRRPDQVDTVRGSGATPLTGDLINDSVQVLAQKISGHDAVVFSAGAHGTGMDQTTAIDGTGARKAADAAVLAGVPRFVLVSVFPDALRDQEPSEAFEHYMKTKKTADVHLTRSGLDWIIVRPGTLTDRPGTGQVTAGPAVEYGDVSRDDVAAFIDAALHEPALSRVIVELTSGETPVADAVVQLAKPADRRGAE</sequence>
<dbReference type="RefSeq" id="WP_109602088.1">
    <property type="nucleotide sequence ID" value="NZ_BONA01000088.1"/>
</dbReference>
<evidence type="ECO:0000259" key="1">
    <source>
        <dbReference type="Pfam" id="PF13460"/>
    </source>
</evidence>
<name>A0A316EJ45_9ACTN</name>
<dbReference type="OrthoDB" id="4248066at2"/>
<gene>
    <name evidence="2" type="ORF">BC793_13237</name>
</gene>
<dbReference type="InterPro" id="IPR016040">
    <property type="entry name" value="NAD(P)-bd_dom"/>
</dbReference>
<dbReference type="PANTHER" id="PTHR15020:SF50">
    <property type="entry name" value="UPF0659 PROTEIN YMR090W"/>
    <property type="match status" value="1"/>
</dbReference>
<protein>
    <submittedName>
        <fullName evidence="2">Nucleoside-diphosphate-sugar epimerase</fullName>
    </submittedName>
</protein>
<dbReference type="Gene3D" id="3.40.50.720">
    <property type="entry name" value="NAD(P)-binding Rossmann-like Domain"/>
    <property type="match status" value="1"/>
</dbReference>
<dbReference type="InterPro" id="IPR036291">
    <property type="entry name" value="NAD(P)-bd_dom_sf"/>
</dbReference>
<evidence type="ECO:0000313" key="3">
    <source>
        <dbReference type="Proteomes" id="UP000245697"/>
    </source>
</evidence>
<dbReference type="SUPFAM" id="SSF51735">
    <property type="entry name" value="NAD(P)-binding Rossmann-fold domains"/>
    <property type="match status" value="1"/>
</dbReference>
<accession>A0A316EJ45</accession>
<organism evidence="2 3">
    <name type="scientific">Actinoplanes xinjiangensis</name>
    <dbReference type="NCBI Taxonomy" id="512350"/>
    <lineage>
        <taxon>Bacteria</taxon>
        <taxon>Bacillati</taxon>
        <taxon>Actinomycetota</taxon>
        <taxon>Actinomycetes</taxon>
        <taxon>Micromonosporales</taxon>
        <taxon>Micromonosporaceae</taxon>
        <taxon>Actinoplanes</taxon>
    </lineage>
</organism>
<comment type="caution">
    <text evidence="2">The sequence shown here is derived from an EMBL/GenBank/DDBJ whole genome shotgun (WGS) entry which is preliminary data.</text>
</comment>
<evidence type="ECO:0000313" key="2">
    <source>
        <dbReference type="EMBL" id="PWK31688.1"/>
    </source>
</evidence>
<feature type="domain" description="NAD(P)-binding" evidence="1">
    <location>
        <begin position="7"/>
        <end position="191"/>
    </location>
</feature>
<dbReference type="CDD" id="cd05243">
    <property type="entry name" value="SDR_a5"/>
    <property type="match status" value="1"/>
</dbReference>
<reference evidence="2 3" key="1">
    <citation type="submission" date="2018-05" db="EMBL/GenBank/DDBJ databases">
        <title>Genomic Encyclopedia of Archaeal and Bacterial Type Strains, Phase II (KMG-II): from individual species to whole genera.</title>
        <authorList>
            <person name="Goeker M."/>
        </authorList>
    </citation>
    <scope>NUCLEOTIDE SEQUENCE [LARGE SCALE GENOMIC DNA]</scope>
    <source>
        <strain evidence="2 3">DSM 45184</strain>
    </source>
</reference>
<proteinExistence type="predicted"/>
<dbReference type="AlphaFoldDB" id="A0A316EJ45"/>